<dbReference type="Pfam" id="PF07939">
    <property type="entry name" value="DUF1685"/>
    <property type="match status" value="1"/>
</dbReference>
<gene>
    <name evidence="1" type="ORF">EJD97_018116</name>
</gene>
<dbReference type="PANTHER" id="PTHR31865:SF68">
    <property type="match status" value="1"/>
</dbReference>
<accession>A0A6N2CC22</accession>
<proteinExistence type="predicted"/>
<dbReference type="AlphaFoldDB" id="A0A6N2CC22"/>
<evidence type="ECO:0000313" key="1">
    <source>
        <dbReference type="EMBL" id="TMX03121.1"/>
    </source>
</evidence>
<comment type="caution">
    <text evidence="1">The sequence shown here is derived from an EMBL/GenBank/DDBJ whole genome shotgun (WGS) entry which is preliminary data.</text>
</comment>
<protein>
    <submittedName>
        <fullName evidence="1">Uncharacterized protein</fullName>
    </submittedName>
</protein>
<reference evidence="1" key="1">
    <citation type="submission" date="2019-05" db="EMBL/GenBank/DDBJ databases">
        <title>The de novo reference genome and transcriptome assemblies of the wild tomato species Solanum chilense.</title>
        <authorList>
            <person name="Stam R."/>
            <person name="Nosenko T."/>
            <person name="Hoerger A.C."/>
            <person name="Stephan W."/>
            <person name="Seidel M.A."/>
            <person name="Kuhn J.M.M."/>
            <person name="Haberer G."/>
            <person name="Tellier A."/>
        </authorList>
    </citation>
    <scope>NUCLEOTIDE SEQUENCE</scope>
    <source>
        <tissue evidence="1">Mature leaves</tissue>
    </source>
</reference>
<dbReference type="EMBL" id="RXGB01000489">
    <property type="protein sequence ID" value="TMX03121.1"/>
    <property type="molecule type" value="Genomic_DNA"/>
</dbReference>
<sequence>MSEHKKTALFRYKSWSPDIQREEVWLKRRKKHFQRLDAERRSLSHLTAERLSSSLSADEIRQLSLSNADEPRSLSFTADERRSLSFIADELRLMSLSKGDERRSLSLIADELRSISLSNGDEQHERRSFSLSNGDKRRSFSLSDYERRLLSLSADERRSLSLSADEDLRRSMSITNEDVDELGACFELGFGFDSNSDLDPKLTKAFPALELYHAVNKLSRSSSSVSTVTSDGETPSSVETSVSIVEPGADEETMKLKLKQWAKVVGLSVLPPPSISK</sequence>
<organism evidence="1">
    <name type="scientific">Solanum chilense</name>
    <name type="common">Tomato</name>
    <name type="synonym">Lycopersicon chilense</name>
    <dbReference type="NCBI Taxonomy" id="4083"/>
    <lineage>
        <taxon>Eukaryota</taxon>
        <taxon>Viridiplantae</taxon>
        <taxon>Streptophyta</taxon>
        <taxon>Embryophyta</taxon>
        <taxon>Tracheophyta</taxon>
        <taxon>Spermatophyta</taxon>
        <taxon>Magnoliopsida</taxon>
        <taxon>eudicotyledons</taxon>
        <taxon>Gunneridae</taxon>
        <taxon>Pentapetalae</taxon>
        <taxon>asterids</taxon>
        <taxon>lamiids</taxon>
        <taxon>Solanales</taxon>
        <taxon>Solanaceae</taxon>
        <taxon>Solanoideae</taxon>
        <taxon>Solaneae</taxon>
        <taxon>Solanum</taxon>
        <taxon>Solanum subgen. Lycopersicon</taxon>
    </lineage>
</organism>
<dbReference type="InterPro" id="IPR012881">
    <property type="entry name" value="DUF1685"/>
</dbReference>
<dbReference type="PANTHER" id="PTHR31865">
    <property type="entry name" value="OSJNBA0071G03.3 PROTEIN"/>
    <property type="match status" value="1"/>
</dbReference>
<name>A0A6N2CC22_SOLCI</name>